<dbReference type="STRING" id="311402.Avi_4138"/>
<evidence type="ECO:0000313" key="3">
    <source>
        <dbReference type="Proteomes" id="UP000001596"/>
    </source>
</evidence>
<dbReference type="Proteomes" id="UP000001596">
    <property type="component" value="Chromosome 1"/>
</dbReference>
<keyword evidence="3" id="KW-1185">Reference proteome</keyword>
<feature type="signal peptide" evidence="1">
    <location>
        <begin position="1"/>
        <end position="36"/>
    </location>
</feature>
<dbReference type="KEGG" id="avi:Avi_4138"/>
<evidence type="ECO:0000313" key="2">
    <source>
        <dbReference type="EMBL" id="ACM37994.1"/>
    </source>
</evidence>
<accession>B9JTT6</accession>
<evidence type="ECO:0000256" key="1">
    <source>
        <dbReference type="SAM" id="SignalP"/>
    </source>
</evidence>
<protein>
    <submittedName>
        <fullName evidence="2">Uncharacterized protein</fullName>
    </submittedName>
</protein>
<name>B9JTT6_ALLAM</name>
<sequence>MGTGEKTLPATGKITRIKAAALALACGCLLAQAAYAGGTNDGSAYHGQQRRSHTGSAAGSIIGIGTPGGTYTFGVSAWRTDRNGQNSAPLAPKAKIIDVKAQLETSPCTYEAGVCIIRP</sequence>
<dbReference type="AlphaFoldDB" id="B9JTT6"/>
<reference evidence="2 3" key="1">
    <citation type="journal article" date="2009" name="J. Bacteriol.">
        <title>Genome sequences of three Agrobacterium biovars help elucidate the evolution of multichromosome genomes in bacteria.</title>
        <authorList>
            <person name="Slater S.C."/>
            <person name="Goldman B.S."/>
            <person name="Goodner B."/>
            <person name="Setubal J.C."/>
            <person name="Farrand S.K."/>
            <person name="Nester E.W."/>
            <person name="Burr T.J."/>
            <person name="Banta L."/>
            <person name="Dickerman A.W."/>
            <person name="Paulsen I."/>
            <person name="Otten L."/>
            <person name="Suen G."/>
            <person name="Welch R."/>
            <person name="Almeida N.F."/>
            <person name="Arnold F."/>
            <person name="Burton O.T."/>
            <person name="Du Z."/>
            <person name="Ewing A."/>
            <person name="Godsy E."/>
            <person name="Heisel S."/>
            <person name="Houmiel K.L."/>
            <person name="Jhaveri J."/>
            <person name="Lu J."/>
            <person name="Miller N.M."/>
            <person name="Norton S."/>
            <person name="Chen Q."/>
            <person name="Phoolcharoen W."/>
            <person name="Ohlin V."/>
            <person name="Ondrusek D."/>
            <person name="Pride N."/>
            <person name="Stricklin S.L."/>
            <person name="Sun J."/>
            <person name="Wheeler C."/>
            <person name="Wilson L."/>
            <person name="Zhu H."/>
            <person name="Wood D.W."/>
        </authorList>
    </citation>
    <scope>NUCLEOTIDE SEQUENCE [LARGE SCALE GENOMIC DNA]</scope>
    <source>
        <strain evidence="3">S4 / ATCC BAA-846</strain>
    </source>
</reference>
<dbReference type="EMBL" id="CP000633">
    <property type="protein sequence ID" value="ACM37994.1"/>
    <property type="molecule type" value="Genomic_DNA"/>
</dbReference>
<dbReference type="HOGENOM" id="CLU_2056378_0_0_5"/>
<organism evidence="2 3">
    <name type="scientific">Allorhizobium ampelinum (strain ATCC BAA-846 / DSM 112012 / S4)</name>
    <name type="common">Agrobacterium vitis (strain S4)</name>
    <dbReference type="NCBI Taxonomy" id="311402"/>
    <lineage>
        <taxon>Bacteria</taxon>
        <taxon>Pseudomonadati</taxon>
        <taxon>Pseudomonadota</taxon>
        <taxon>Alphaproteobacteria</taxon>
        <taxon>Hyphomicrobiales</taxon>
        <taxon>Rhizobiaceae</taxon>
        <taxon>Rhizobium/Agrobacterium group</taxon>
        <taxon>Allorhizobium</taxon>
        <taxon>Allorhizobium ampelinum</taxon>
    </lineage>
</organism>
<gene>
    <name evidence="2" type="ordered locus">Avi_4138</name>
</gene>
<proteinExistence type="predicted"/>
<keyword evidence="1" id="KW-0732">Signal</keyword>
<feature type="chain" id="PRO_5002887312" evidence="1">
    <location>
        <begin position="37"/>
        <end position="119"/>
    </location>
</feature>